<evidence type="ECO:0000256" key="1">
    <source>
        <dbReference type="ARBA" id="ARBA00022722"/>
    </source>
</evidence>
<dbReference type="InterPro" id="IPR047201">
    <property type="entry name" value="ERI-1_3'hExo-like"/>
</dbReference>
<keyword evidence="1" id="KW-0540">Nuclease</keyword>
<organism evidence="5 6">
    <name type="scientific">Diacronema lutheri</name>
    <name type="common">Unicellular marine alga</name>
    <name type="synonym">Monochrysis lutheri</name>
    <dbReference type="NCBI Taxonomy" id="2081491"/>
    <lineage>
        <taxon>Eukaryota</taxon>
        <taxon>Haptista</taxon>
        <taxon>Haptophyta</taxon>
        <taxon>Pavlovophyceae</taxon>
        <taxon>Pavlovales</taxon>
        <taxon>Pavlovaceae</taxon>
        <taxon>Diacronema</taxon>
    </lineage>
</organism>
<keyword evidence="2" id="KW-0378">Hydrolase</keyword>
<dbReference type="InterPro" id="IPR051274">
    <property type="entry name" value="3-5_Exoribonuclease"/>
</dbReference>
<feature type="domain" description="Exonuclease" evidence="4">
    <location>
        <begin position="198"/>
        <end position="347"/>
    </location>
</feature>
<evidence type="ECO:0000256" key="3">
    <source>
        <dbReference type="ARBA" id="ARBA00022839"/>
    </source>
</evidence>
<protein>
    <recommendedName>
        <fullName evidence="4">Exonuclease domain-containing protein</fullName>
    </recommendedName>
</protein>
<dbReference type="SUPFAM" id="SSF143990">
    <property type="entry name" value="YbiA-like"/>
    <property type="match status" value="1"/>
</dbReference>
<dbReference type="InterPro" id="IPR013520">
    <property type="entry name" value="Ribonucl_H"/>
</dbReference>
<name>A0A8J5XUH0_DIALT</name>
<dbReference type="GO" id="GO:0003676">
    <property type="term" value="F:nucleic acid binding"/>
    <property type="evidence" value="ECO:0007669"/>
    <property type="project" value="InterPro"/>
</dbReference>
<dbReference type="CDD" id="cd06133">
    <property type="entry name" value="ERI-1_3'hExo_like"/>
    <property type="match status" value="1"/>
</dbReference>
<dbReference type="InterPro" id="IPR036397">
    <property type="entry name" value="RNaseH_sf"/>
</dbReference>
<gene>
    <name evidence="5" type="ORF">KFE25_009240</name>
</gene>
<comment type="caution">
    <text evidence="5">The sequence shown here is derived from an EMBL/GenBank/DDBJ whole genome shotgun (WGS) entry which is preliminary data.</text>
</comment>
<dbReference type="OrthoDB" id="206452at2759"/>
<dbReference type="InterPro" id="IPR037238">
    <property type="entry name" value="YbiA-like_sf"/>
</dbReference>
<reference evidence="5" key="1">
    <citation type="submission" date="2021-05" db="EMBL/GenBank/DDBJ databases">
        <title>The genome of the haptophyte Pavlova lutheri (Diacronema luteri, Pavlovales) - a model for lipid biosynthesis in eukaryotic algae.</title>
        <authorList>
            <person name="Hulatt C.J."/>
            <person name="Posewitz M.C."/>
        </authorList>
    </citation>
    <scope>NUCLEOTIDE SEQUENCE</scope>
    <source>
        <strain evidence="5">NIVA-4/92</strain>
    </source>
</reference>
<dbReference type="Pfam" id="PF08719">
    <property type="entry name" value="NADAR"/>
    <property type="match status" value="1"/>
</dbReference>
<dbReference type="SMART" id="SM00479">
    <property type="entry name" value="EXOIII"/>
    <property type="match status" value="1"/>
</dbReference>
<evidence type="ECO:0000256" key="2">
    <source>
        <dbReference type="ARBA" id="ARBA00022801"/>
    </source>
</evidence>
<keyword evidence="3" id="KW-0269">Exonuclease</keyword>
<proteinExistence type="predicted"/>
<dbReference type="Gene3D" id="1.10.357.40">
    <property type="entry name" value="YbiA-like"/>
    <property type="match status" value="1"/>
</dbReference>
<dbReference type="EMBL" id="JAGTXO010000001">
    <property type="protein sequence ID" value="KAG8470819.1"/>
    <property type="molecule type" value="Genomic_DNA"/>
</dbReference>
<dbReference type="SUPFAM" id="SSF53098">
    <property type="entry name" value="Ribonuclease H-like"/>
    <property type="match status" value="1"/>
</dbReference>
<dbReference type="AlphaFoldDB" id="A0A8J5XUH0"/>
<dbReference type="InterPro" id="IPR012337">
    <property type="entry name" value="RNaseH-like_sf"/>
</dbReference>
<dbReference type="GO" id="GO:0000175">
    <property type="term" value="F:3'-5'-RNA exonuclease activity"/>
    <property type="evidence" value="ECO:0007669"/>
    <property type="project" value="InterPro"/>
</dbReference>
<keyword evidence="6" id="KW-1185">Reference proteome</keyword>
<evidence type="ECO:0000259" key="4">
    <source>
        <dbReference type="SMART" id="SM00479"/>
    </source>
</evidence>
<evidence type="ECO:0000313" key="6">
    <source>
        <dbReference type="Proteomes" id="UP000751190"/>
    </source>
</evidence>
<sequence>MGRDAGAREPTVFFFSHTHGPFACLSNWYPCAFVDEASRAFANSEQAMMHGKAVLFGDAATAEKILRETDPRKVKRLGRCVANFDEDLWRERARPLVMQILTHKFAQNAHEQHVLLSTGNKLLVEASPYDAIWGIGLDAESARQTPTDRWPGSNWLGEVLCAVRTQLRAATGGVQPLGRPAAGSSAEGAEREAVAPSHLLVLDFEATCDEGERRWAHEIIEFPAVLLEREGMRTVDEFRTMVRPTEVAALRPFCTQLTSITQEQVDGAPTLDEVLPSFERWLEGHGLCAEQVLPVTCGDWDLGTCLPKECARKGLSAPRVLGRWCNIKHAFSAGMGVPKAFGMVGASTSS</sequence>
<dbReference type="NCBIfam" id="TIGR02464">
    <property type="entry name" value="ribofla_fusion"/>
    <property type="match status" value="1"/>
</dbReference>
<dbReference type="PANTHER" id="PTHR23044">
    <property type="entry name" value="3'-5' EXONUCLEASE ERI1-RELATED"/>
    <property type="match status" value="1"/>
</dbReference>
<dbReference type="PANTHER" id="PTHR23044:SF61">
    <property type="entry name" value="3'-5' EXORIBONUCLEASE 1-RELATED"/>
    <property type="match status" value="1"/>
</dbReference>
<dbReference type="Proteomes" id="UP000751190">
    <property type="component" value="Unassembled WGS sequence"/>
</dbReference>
<evidence type="ECO:0000313" key="5">
    <source>
        <dbReference type="EMBL" id="KAG8470819.1"/>
    </source>
</evidence>
<dbReference type="CDD" id="cd15457">
    <property type="entry name" value="NADAR"/>
    <property type="match status" value="1"/>
</dbReference>
<dbReference type="Gene3D" id="3.30.420.10">
    <property type="entry name" value="Ribonuclease H-like superfamily/Ribonuclease H"/>
    <property type="match status" value="1"/>
</dbReference>
<dbReference type="Pfam" id="PF00929">
    <property type="entry name" value="RNase_T"/>
    <property type="match status" value="1"/>
</dbReference>
<accession>A0A8J5XUH0</accession>
<dbReference type="InterPro" id="IPR012816">
    <property type="entry name" value="NADAR"/>
</dbReference>